<keyword evidence="2" id="KW-0456">Lyase</keyword>
<name>A0ABR9VPE9_9SYNC</name>
<evidence type="ECO:0000313" key="3">
    <source>
        <dbReference type="EMBL" id="MBE9253212.1"/>
    </source>
</evidence>
<accession>A0ABR9VPE9</accession>
<dbReference type="EMBL" id="JADEVV010000010">
    <property type="protein sequence ID" value="MBE9253212.1"/>
    <property type="molecule type" value="Genomic_DNA"/>
</dbReference>
<dbReference type="Gene3D" id="3.30.70.1380">
    <property type="entry name" value="Transcriptional regulatory protein pf0864 domain like"/>
    <property type="match status" value="1"/>
</dbReference>
<dbReference type="RefSeq" id="WP_194019126.1">
    <property type="nucleotide sequence ID" value="NZ_JADEVV010000010.1"/>
</dbReference>
<dbReference type="HAMAP" id="MF_01074">
    <property type="entry name" value="LarC"/>
    <property type="match status" value="1"/>
</dbReference>
<dbReference type="PANTHER" id="PTHR36566:SF1">
    <property type="entry name" value="PYRIDINIUM-3,5-BISTHIOCARBOXYLIC ACID MONONUCLEOTIDE NICKEL INSERTION PROTEIN"/>
    <property type="match status" value="1"/>
</dbReference>
<dbReference type="NCBIfam" id="TIGR00299">
    <property type="entry name" value="nickel pincer cofactor biosynthesis protein LarC"/>
    <property type="match status" value="1"/>
</dbReference>
<evidence type="ECO:0000313" key="4">
    <source>
        <dbReference type="Proteomes" id="UP000658720"/>
    </source>
</evidence>
<reference evidence="3 4" key="1">
    <citation type="submission" date="2020-10" db="EMBL/GenBank/DDBJ databases">
        <authorList>
            <person name="Castelo-Branco R."/>
            <person name="Eusebio N."/>
            <person name="Adriana R."/>
            <person name="Vieira A."/>
            <person name="Brugerolle De Fraissinette N."/>
            <person name="Rezende De Castro R."/>
            <person name="Schneider M.P."/>
            <person name="Vasconcelos V."/>
            <person name="Leao P.N."/>
        </authorList>
    </citation>
    <scope>NUCLEOTIDE SEQUENCE [LARGE SCALE GENOMIC DNA]</scope>
    <source>
        <strain evidence="3 4">LEGE 00031</strain>
    </source>
</reference>
<gene>
    <name evidence="3" type="primary">larC</name>
    <name evidence="3" type="ORF">IQ217_04905</name>
</gene>
<comment type="similarity">
    <text evidence="2">Belongs to the LarC family.</text>
</comment>
<organism evidence="3 4">
    <name type="scientific">Synechocystis salina LEGE 00031</name>
    <dbReference type="NCBI Taxonomy" id="1828736"/>
    <lineage>
        <taxon>Bacteria</taxon>
        <taxon>Bacillati</taxon>
        <taxon>Cyanobacteriota</taxon>
        <taxon>Cyanophyceae</taxon>
        <taxon>Synechococcales</taxon>
        <taxon>Merismopediaceae</taxon>
        <taxon>Synechocystis</taxon>
    </lineage>
</organism>
<keyword evidence="1 2" id="KW-0533">Nickel</keyword>
<dbReference type="Pfam" id="PF01969">
    <property type="entry name" value="Ni_insertion"/>
    <property type="match status" value="1"/>
</dbReference>
<keyword evidence="4" id="KW-1185">Reference proteome</keyword>
<evidence type="ECO:0000256" key="2">
    <source>
        <dbReference type="HAMAP-Rule" id="MF_01074"/>
    </source>
</evidence>
<dbReference type="Proteomes" id="UP000658720">
    <property type="component" value="Unassembled WGS sequence"/>
</dbReference>
<dbReference type="PANTHER" id="PTHR36566">
    <property type="entry name" value="NICKEL INSERTION PROTEIN-RELATED"/>
    <property type="match status" value="1"/>
</dbReference>
<comment type="caution">
    <text evidence="3">The sequence shown here is derived from an EMBL/GenBank/DDBJ whole genome shotgun (WGS) entry which is preliminary data.</text>
</comment>
<dbReference type="InterPro" id="IPR002822">
    <property type="entry name" value="Ni_insertion"/>
</dbReference>
<proteinExistence type="inferred from homology"/>
<sequence length="418" mass="45211">MGLIAYFDCPTGISGDMCLGALVSAGVPLEYLMEKLALLGLGHEYRLAAGMVQKQGQAATKVEVHLLTEPSSDRHHHGGRHLPEIEQLIKGANLPARVSRWSLAIFHQLAIAEGEVHGIEPEAVHFHEVGATDAIVDIVGTCLGLDYLGIDKCYWSALPTGSGTVRAAHGDLPVPVPAVLRLWENRQVPVYDNGLTGELVTPTGAAIAVTLANQFGTKPPFNLQKLGLGAGSKELPLANILRLWIGTESQTAKTPKEIPFGQLETITVLETQLDDLQPQAVGYLLESLLHQGAIDVFTQAIAMKKSRPGILLTVLCAPENQNHCLNLLFRETTSLGVRVRQQQRYALEREWQTVVIAHGSIRIKVAYSYQAGTKIILNAHPEFVDCAALAKATGQPWQLIHQQAIAAWSSLSKDSAQG</sequence>
<protein>
    <recommendedName>
        <fullName evidence="2">Putative nickel insertion protein</fullName>
    </recommendedName>
</protein>
<evidence type="ECO:0000256" key="1">
    <source>
        <dbReference type="ARBA" id="ARBA00022596"/>
    </source>
</evidence>